<name>A0A178U5K7_ARATH</name>
<dbReference type="AlphaFoldDB" id="A0A178U5K7"/>
<dbReference type="EMBL" id="LUHQ01000019">
    <property type="protein sequence ID" value="OAO89206.1"/>
    <property type="molecule type" value="Genomic_DNA"/>
</dbReference>
<sequence>MLRATAPSDGFRNYLLEIGQVRIIGRVADLLANNYSDGELRSENSSLPTPTAMQDLLVADKCGIAWPRLKNQAYPIIFMPTVFKSIITLWLHHTIRKTNIKITFQGLQDFEIGSINVLAPLPSAST</sequence>
<accession>A0A178U5K7</accession>
<proteinExistence type="predicted"/>
<reference evidence="2" key="1">
    <citation type="journal article" date="2016" name="Proc. Natl. Acad. Sci. U.S.A.">
        <title>Chromosome-level assembly of Arabidopsis thaliana Ler reveals the extent of translocation and inversion polymorphisms.</title>
        <authorList>
            <person name="Zapata L."/>
            <person name="Ding J."/>
            <person name="Willing E.M."/>
            <person name="Hartwig B."/>
            <person name="Bezdan D."/>
            <person name="Jiao W.B."/>
            <person name="Patel V."/>
            <person name="Velikkakam James G."/>
            <person name="Koornneef M."/>
            <person name="Ossowski S."/>
            <person name="Schneeberger K."/>
        </authorList>
    </citation>
    <scope>NUCLEOTIDE SEQUENCE [LARGE SCALE GENOMIC DNA]</scope>
    <source>
        <strain evidence="2">cv. Landsberg erecta</strain>
    </source>
</reference>
<evidence type="ECO:0000313" key="2">
    <source>
        <dbReference type="Proteomes" id="UP000078284"/>
    </source>
</evidence>
<gene>
    <name evidence="1" type="ORF">AXX17_ATUG03280</name>
</gene>
<geneLocation type="mitochondrion" evidence="1"/>
<evidence type="ECO:0000313" key="1">
    <source>
        <dbReference type="EMBL" id="OAO89206.1"/>
    </source>
</evidence>
<comment type="caution">
    <text evidence="1">The sequence shown here is derived from an EMBL/GenBank/DDBJ whole genome shotgun (WGS) entry which is preliminary data.</text>
</comment>
<dbReference type="Proteomes" id="UP000078284">
    <property type="component" value="Unassembled WGS sequence"/>
</dbReference>
<protein>
    <submittedName>
        <fullName evidence="1">Uncharacterized protein</fullName>
    </submittedName>
</protein>
<keyword evidence="1" id="KW-0496">Mitochondrion</keyword>
<organism evidence="1 2">
    <name type="scientific">Arabidopsis thaliana</name>
    <name type="common">Mouse-ear cress</name>
    <dbReference type="NCBI Taxonomy" id="3702"/>
    <lineage>
        <taxon>Eukaryota</taxon>
        <taxon>Viridiplantae</taxon>
        <taxon>Streptophyta</taxon>
        <taxon>Embryophyta</taxon>
        <taxon>Tracheophyta</taxon>
        <taxon>Spermatophyta</taxon>
        <taxon>Magnoliopsida</taxon>
        <taxon>eudicotyledons</taxon>
        <taxon>Gunneridae</taxon>
        <taxon>Pentapetalae</taxon>
        <taxon>rosids</taxon>
        <taxon>malvids</taxon>
        <taxon>Brassicales</taxon>
        <taxon>Brassicaceae</taxon>
        <taxon>Camelineae</taxon>
        <taxon>Arabidopsis</taxon>
    </lineage>
</organism>